<gene>
    <name evidence="3" type="ORF">A2150_08010</name>
</gene>
<accession>A0A1F6TA98</accession>
<dbReference type="Proteomes" id="UP000177925">
    <property type="component" value="Unassembled WGS sequence"/>
</dbReference>
<dbReference type="InterPro" id="IPR036013">
    <property type="entry name" value="Band_7/SPFH_dom_sf"/>
</dbReference>
<dbReference type="Gene3D" id="3.30.479.30">
    <property type="entry name" value="Band 7 domain"/>
    <property type="match status" value="1"/>
</dbReference>
<evidence type="ECO:0000313" key="3">
    <source>
        <dbReference type="EMBL" id="OGI42081.1"/>
    </source>
</evidence>
<dbReference type="SUPFAM" id="SSF117892">
    <property type="entry name" value="Band 7/SPFH domain"/>
    <property type="match status" value="1"/>
</dbReference>
<dbReference type="AlphaFoldDB" id="A0A1F6TA98"/>
<dbReference type="InterPro" id="IPR001107">
    <property type="entry name" value="Band_7"/>
</dbReference>
<evidence type="ECO:0000313" key="4">
    <source>
        <dbReference type="Proteomes" id="UP000177925"/>
    </source>
</evidence>
<feature type="domain" description="Band 7" evidence="2">
    <location>
        <begin position="31"/>
        <end position="212"/>
    </location>
</feature>
<dbReference type="EMBL" id="MFSS01000100">
    <property type="protein sequence ID" value="OGI42081.1"/>
    <property type="molecule type" value="Genomic_DNA"/>
</dbReference>
<comment type="subcellular location">
    <subcellularLocation>
        <location evidence="1">Membrane</location>
        <topology evidence="1">Single-pass membrane protein</topology>
    </subcellularLocation>
</comment>
<comment type="caution">
    <text evidence="3">The sequence shown here is derived from an EMBL/GenBank/DDBJ whole genome shotgun (WGS) entry which is preliminary data.</text>
</comment>
<proteinExistence type="predicted"/>
<protein>
    <recommendedName>
        <fullName evidence="2">Band 7 domain-containing protein</fullName>
    </recommendedName>
</protein>
<dbReference type="GO" id="GO:0016020">
    <property type="term" value="C:membrane"/>
    <property type="evidence" value="ECO:0007669"/>
    <property type="project" value="UniProtKB-SubCell"/>
</dbReference>
<name>A0A1F6TA98_9PROT</name>
<evidence type="ECO:0000259" key="2">
    <source>
        <dbReference type="Pfam" id="PF01145"/>
    </source>
</evidence>
<dbReference type="Pfam" id="PF01145">
    <property type="entry name" value="Band_7"/>
    <property type="match status" value="1"/>
</dbReference>
<evidence type="ECO:0000256" key="1">
    <source>
        <dbReference type="ARBA" id="ARBA00004167"/>
    </source>
</evidence>
<reference evidence="3 4" key="1">
    <citation type="journal article" date="2016" name="Nat. Commun.">
        <title>Thousands of microbial genomes shed light on interconnected biogeochemical processes in an aquifer system.</title>
        <authorList>
            <person name="Anantharaman K."/>
            <person name="Brown C.T."/>
            <person name="Hug L.A."/>
            <person name="Sharon I."/>
            <person name="Castelle C.J."/>
            <person name="Probst A.J."/>
            <person name="Thomas B.C."/>
            <person name="Singh A."/>
            <person name="Wilkins M.J."/>
            <person name="Karaoz U."/>
            <person name="Brodie E.L."/>
            <person name="Williams K.H."/>
            <person name="Hubbard S.S."/>
            <person name="Banfield J.F."/>
        </authorList>
    </citation>
    <scope>NUCLEOTIDE SEQUENCE [LARGE SCALE GENOMIC DNA]</scope>
</reference>
<dbReference type="STRING" id="1817758.A2150_08010"/>
<organism evidence="3 4">
    <name type="scientific">Candidatus Muproteobacteria bacterium RBG_16_64_11</name>
    <dbReference type="NCBI Taxonomy" id="1817758"/>
    <lineage>
        <taxon>Bacteria</taxon>
        <taxon>Pseudomonadati</taxon>
        <taxon>Pseudomonadota</taxon>
        <taxon>Candidatus Muproteobacteria</taxon>
    </lineage>
</organism>
<sequence>MIPETGKEVSAFNAKLQQFVQYFKGEPSVHVIRYRRGQVVEHGPGLAFWYLPFNTSIAAVPVVTQDAPFIFNEATRDFQAVAIQGSLSYRLTAPIEAAKLLDFTIDPVSGRYRGKDPEKLAMRLINAVQAHTRTHVNALALEEALTKVRDLAAVVLGAVNTEGSLRSLGVLVEGLHFTAVTATPEMHKALEADYREALQQKADQAIYARRAAAIEEERRIKSREMDTEVELENRKKNLVDMQARNHLALAEAEAKAEELKLSPYGELAPQVLIGLALKEWASAGGQIGNLTITPDMLGQLVGWVAGTRK</sequence>